<dbReference type="InterPro" id="IPR014349">
    <property type="entry name" value="Rieske_Fe-S_prot"/>
</dbReference>
<feature type="compositionally biased region" description="Low complexity" evidence="10">
    <location>
        <begin position="32"/>
        <end position="74"/>
    </location>
</feature>
<dbReference type="PANTHER" id="PTHR10134">
    <property type="entry name" value="CYTOCHROME B-C1 COMPLEX SUBUNIT RIESKE, MITOCHONDRIAL"/>
    <property type="match status" value="1"/>
</dbReference>
<evidence type="ECO:0000256" key="2">
    <source>
        <dbReference type="ARBA" id="ARBA00015816"/>
    </source>
</evidence>
<dbReference type="PROSITE" id="PS51318">
    <property type="entry name" value="TAT"/>
    <property type="match status" value="1"/>
</dbReference>
<dbReference type="EMBL" id="CP029194">
    <property type="protein sequence ID" value="QES23020.1"/>
    <property type="molecule type" value="Genomic_DNA"/>
</dbReference>
<dbReference type="GO" id="GO:0051537">
    <property type="term" value="F:2 iron, 2 sulfur cluster binding"/>
    <property type="evidence" value="ECO:0007669"/>
    <property type="project" value="UniProtKB-KW"/>
</dbReference>
<keyword evidence="7" id="KW-1015">Disulfide bond</keyword>
<dbReference type="GO" id="GO:0016020">
    <property type="term" value="C:membrane"/>
    <property type="evidence" value="ECO:0007669"/>
    <property type="project" value="InterPro"/>
</dbReference>
<dbReference type="OrthoDB" id="25106at2"/>
<reference evidence="12 13" key="1">
    <citation type="submission" date="2018-05" db="EMBL/GenBank/DDBJ databases">
        <title>Streptomyces venezuelae.</title>
        <authorList>
            <person name="Kim W."/>
            <person name="Lee N."/>
            <person name="Cho B.-K."/>
        </authorList>
    </citation>
    <scope>NUCLEOTIDE SEQUENCE [LARGE SCALE GENOMIC DNA]</scope>
    <source>
        <strain evidence="12 13">ATCC 15068</strain>
    </source>
</reference>
<dbReference type="InterPro" id="IPR036922">
    <property type="entry name" value="Rieske_2Fe-2S_sf"/>
</dbReference>
<dbReference type="InterPro" id="IPR005805">
    <property type="entry name" value="Rieske_Fe-S_prot_C"/>
</dbReference>
<evidence type="ECO:0000256" key="3">
    <source>
        <dbReference type="ARBA" id="ARBA00022714"/>
    </source>
</evidence>
<dbReference type="FunFam" id="2.102.10.10:FF:000016">
    <property type="entry name" value="Nitrite reductase/ring-hydroxylating ferredoxin subunit"/>
    <property type="match status" value="1"/>
</dbReference>
<accession>A0A5P2AZE4</accession>
<dbReference type="PRINTS" id="PR00162">
    <property type="entry name" value="RIESKE"/>
</dbReference>
<comment type="function">
    <text evidence="1">Iron-sulfur subunit of the cytochrome bc1 complex, an essential component of the respiratory electron transport chain required for ATP synthesis. The bc1 complex catalyzes the oxidation of menaquinol and the reduction of cytochrome c in the respiratory chain. The bc1 complex operates through a Q-cycle mechanism that couples electron transfer to generation of the proton gradient that drives ATP synthesis.</text>
</comment>
<gene>
    <name evidence="12" type="ORF">DEJ46_31065</name>
</gene>
<proteinExistence type="predicted"/>
<keyword evidence="5" id="KW-0408">Iron</keyword>
<dbReference type="CDD" id="cd03467">
    <property type="entry name" value="Rieske"/>
    <property type="match status" value="1"/>
</dbReference>
<comment type="cofactor">
    <cofactor evidence="9">
        <name>[2Fe-2S] cluster</name>
        <dbReference type="ChEBI" id="CHEBI:190135"/>
    </cofactor>
</comment>
<dbReference type="RefSeq" id="WP_150271681.1">
    <property type="nucleotide sequence ID" value="NZ_CP029194.1"/>
</dbReference>
<evidence type="ECO:0000313" key="13">
    <source>
        <dbReference type="Proteomes" id="UP000324106"/>
    </source>
</evidence>
<dbReference type="AlphaFoldDB" id="A0A5P2AZE4"/>
<dbReference type="Gene3D" id="2.102.10.10">
    <property type="entry name" value="Rieske [2Fe-2S] iron-sulphur domain"/>
    <property type="match status" value="1"/>
</dbReference>
<evidence type="ECO:0000256" key="1">
    <source>
        <dbReference type="ARBA" id="ARBA00002494"/>
    </source>
</evidence>
<dbReference type="GO" id="GO:0016705">
    <property type="term" value="F:oxidoreductase activity, acting on paired donors, with incorporation or reduction of molecular oxygen"/>
    <property type="evidence" value="ECO:0007669"/>
    <property type="project" value="UniProtKB-ARBA"/>
</dbReference>
<evidence type="ECO:0000313" key="12">
    <source>
        <dbReference type="EMBL" id="QES23020.1"/>
    </source>
</evidence>
<dbReference type="PROSITE" id="PS51296">
    <property type="entry name" value="RIESKE"/>
    <property type="match status" value="1"/>
</dbReference>
<dbReference type="InterPro" id="IPR017941">
    <property type="entry name" value="Rieske_2Fe-2S"/>
</dbReference>
<protein>
    <recommendedName>
        <fullName evidence="2">Cytochrome bc1 complex Rieske iron-sulfur subunit</fullName>
    </recommendedName>
    <alternativeName>
        <fullName evidence="8">Cytochrome bc1 reductase complex subunit QcrA</fullName>
    </alternativeName>
</protein>
<evidence type="ECO:0000256" key="4">
    <source>
        <dbReference type="ARBA" id="ARBA00022723"/>
    </source>
</evidence>
<feature type="region of interest" description="Disordered" evidence="10">
    <location>
        <begin position="22"/>
        <end position="80"/>
    </location>
</feature>
<evidence type="ECO:0000256" key="8">
    <source>
        <dbReference type="ARBA" id="ARBA00029586"/>
    </source>
</evidence>
<evidence type="ECO:0000259" key="11">
    <source>
        <dbReference type="PROSITE" id="PS51296"/>
    </source>
</evidence>
<evidence type="ECO:0000256" key="5">
    <source>
        <dbReference type="ARBA" id="ARBA00023004"/>
    </source>
</evidence>
<sequence>MTSRATNRRTVLIAAAALTTGCGSDGGGDGGTETTAPATPDTSAAPSAPATTATSAAPAATATTATTTGAPPLARTSGIPVGGGTVFTAEKVVVTQPTAGEFKAFSAVCTHQGCLVNKVADGTIDCPCHGSKYRIADGSVVQGPATRALPAEQIIVSGESITLA</sequence>
<evidence type="ECO:0000256" key="7">
    <source>
        <dbReference type="ARBA" id="ARBA00023157"/>
    </source>
</evidence>
<dbReference type="PROSITE" id="PS51257">
    <property type="entry name" value="PROKAR_LIPOPROTEIN"/>
    <property type="match status" value="1"/>
</dbReference>
<name>A0A5P2AZE4_STRVZ</name>
<dbReference type="SUPFAM" id="SSF50022">
    <property type="entry name" value="ISP domain"/>
    <property type="match status" value="1"/>
</dbReference>
<dbReference type="GO" id="GO:0004497">
    <property type="term" value="F:monooxygenase activity"/>
    <property type="evidence" value="ECO:0007669"/>
    <property type="project" value="UniProtKB-ARBA"/>
</dbReference>
<evidence type="ECO:0000256" key="9">
    <source>
        <dbReference type="ARBA" id="ARBA00034078"/>
    </source>
</evidence>
<keyword evidence="4" id="KW-0479">Metal-binding</keyword>
<keyword evidence="6" id="KW-0411">Iron-sulfur</keyword>
<keyword evidence="3" id="KW-0001">2Fe-2S</keyword>
<evidence type="ECO:0000256" key="10">
    <source>
        <dbReference type="SAM" id="MobiDB-lite"/>
    </source>
</evidence>
<feature type="domain" description="Rieske" evidence="11">
    <location>
        <begin position="71"/>
        <end position="163"/>
    </location>
</feature>
<dbReference type="Proteomes" id="UP000324106">
    <property type="component" value="Chromosome"/>
</dbReference>
<dbReference type="GO" id="GO:0046872">
    <property type="term" value="F:metal ion binding"/>
    <property type="evidence" value="ECO:0007669"/>
    <property type="project" value="UniProtKB-KW"/>
</dbReference>
<evidence type="ECO:0000256" key="6">
    <source>
        <dbReference type="ARBA" id="ARBA00023014"/>
    </source>
</evidence>
<dbReference type="InterPro" id="IPR006311">
    <property type="entry name" value="TAT_signal"/>
</dbReference>
<organism evidence="12 13">
    <name type="scientific">Streptomyces venezuelae</name>
    <dbReference type="NCBI Taxonomy" id="54571"/>
    <lineage>
        <taxon>Bacteria</taxon>
        <taxon>Bacillati</taxon>
        <taxon>Actinomycetota</taxon>
        <taxon>Actinomycetes</taxon>
        <taxon>Kitasatosporales</taxon>
        <taxon>Streptomycetaceae</taxon>
        <taxon>Streptomyces</taxon>
    </lineage>
</organism>
<dbReference type="Pfam" id="PF00355">
    <property type="entry name" value="Rieske"/>
    <property type="match status" value="1"/>
</dbReference>